<dbReference type="CDD" id="cd00093">
    <property type="entry name" value="HTH_XRE"/>
    <property type="match status" value="1"/>
</dbReference>
<feature type="domain" description="HTH cro/C1-type" evidence="1">
    <location>
        <begin position="17"/>
        <end position="68"/>
    </location>
</feature>
<reference evidence="2 3" key="1">
    <citation type="submission" date="2019-08" db="EMBL/GenBank/DDBJ databases">
        <title>Seonamhaeicola sediminis sp. nov., isolated from marine sediment.</title>
        <authorList>
            <person name="Cao W.R."/>
        </authorList>
    </citation>
    <scope>NUCLEOTIDE SEQUENCE [LARGE SCALE GENOMIC DNA]</scope>
    <source>
        <strain evidence="2 3">B011</strain>
    </source>
</reference>
<dbReference type="InterPro" id="IPR001387">
    <property type="entry name" value="Cro/C1-type_HTH"/>
</dbReference>
<evidence type="ECO:0000259" key="1">
    <source>
        <dbReference type="PROSITE" id="PS50943"/>
    </source>
</evidence>
<dbReference type="Gene3D" id="1.10.260.40">
    <property type="entry name" value="lambda repressor-like DNA-binding domains"/>
    <property type="match status" value="1"/>
</dbReference>
<dbReference type="Proteomes" id="UP000323930">
    <property type="component" value="Unassembled WGS sequence"/>
</dbReference>
<dbReference type="PROSITE" id="PS50943">
    <property type="entry name" value="HTH_CROC1"/>
    <property type="match status" value="1"/>
</dbReference>
<dbReference type="Pfam" id="PF12844">
    <property type="entry name" value="HTH_19"/>
    <property type="match status" value="1"/>
</dbReference>
<name>A0A5D0I7Z5_9FLAO</name>
<dbReference type="AlphaFoldDB" id="A0A5D0I7Z5"/>
<dbReference type="GO" id="GO:0003677">
    <property type="term" value="F:DNA binding"/>
    <property type="evidence" value="ECO:0007669"/>
    <property type="project" value="InterPro"/>
</dbReference>
<proteinExistence type="predicted"/>
<organism evidence="2 3">
    <name type="scientific">Seonamhaeicola marinus</name>
    <dbReference type="NCBI Taxonomy" id="1912246"/>
    <lineage>
        <taxon>Bacteria</taxon>
        <taxon>Pseudomonadati</taxon>
        <taxon>Bacteroidota</taxon>
        <taxon>Flavobacteriia</taxon>
        <taxon>Flavobacteriales</taxon>
        <taxon>Flavobacteriaceae</taxon>
    </lineage>
</organism>
<dbReference type="SMART" id="SM00530">
    <property type="entry name" value="HTH_XRE"/>
    <property type="match status" value="1"/>
</dbReference>
<sequence>MENLSKEEALSKLASRIKELRKIKGVSQQDSYNDTGIHFARIEQGKRDINYTTLIKISKYFNLSLSQLFEEF</sequence>
<evidence type="ECO:0000313" key="3">
    <source>
        <dbReference type="Proteomes" id="UP000323930"/>
    </source>
</evidence>
<dbReference type="SUPFAM" id="SSF47413">
    <property type="entry name" value="lambda repressor-like DNA-binding domains"/>
    <property type="match status" value="1"/>
</dbReference>
<gene>
    <name evidence="2" type="ORF">FUA24_09280</name>
</gene>
<dbReference type="InterPro" id="IPR010982">
    <property type="entry name" value="Lambda_DNA-bd_dom_sf"/>
</dbReference>
<accession>A0A5D0I7Z5</accession>
<dbReference type="RefSeq" id="WP_148541632.1">
    <property type="nucleotide sequence ID" value="NZ_VSDQ01000577.1"/>
</dbReference>
<dbReference type="OrthoDB" id="1446437at2"/>
<protein>
    <submittedName>
        <fullName evidence="2">Helix-turn-helix transcriptional regulator</fullName>
    </submittedName>
</protein>
<dbReference type="EMBL" id="VSDQ01000577">
    <property type="protein sequence ID" value="TYA78537.1"/>
    <property type="molecule type" value="Genomic_DNA"/>
</dbReference>
<keyword evidence="3" id="KW-1185">Reference proteome</keyword>
<evidence type="ECO:0000313" key="2">
    <source>
        <dbReference type="EMBL" id="TYA78537.1"/>
    </source>
</evidence>
<comment type="caution">
    <text evidence="2">The sequence shown here is derived from an EMBL/GenBank/DDBJ whole genome shotgun (WGS) entry which is preliminary data.</text>
</comment>